<keyword evidence="2" id="KW-1185">Reference proteome</keyword>
<sequence>MINSPNLNNKDHTLLKTNLGSVYLFDNYIITDFKEGIDITFDNFNEVSEIIKVYFEDRPFGFIANRVNSYSINLTDASKFNANFPNLKAYAVVVYNTITERVFEIENHFFTFNRSVFKEIDSAVTWIEESLSHKV</sequence>
<dbReference type="RefSeq" id="WP_218544869.1">
    <property type="nucleotide sequence ID" value="NZ_JAGSPD010000002.1"/>
</dbReference>
<dbReference type="Proteomes" id="UP001138894">
    <property type="component" value="Unassembled WGS sequence"/>
</dbReference>
<dbReference type="AlphaFoldDB" id="A0A9X1F6V9"/>
<gene>
    <name evidence="1" type="ORF">KCG49_03890</name>
</gene>
<evidence type="ECO:0008006" key="3">
    <source>
        <dbReference type="Google" id="ProtNLM"/>
    </source>
</evidence>
<accession>A0A9X1F6V9</accession>
<evidence type="ECO:0000313" key="2">
    <source>
        <dbReference type="Proteomes" id="UP001138894"/>
    </source>
</evidence>
<organism evidence="1 2">
    <name type="scientific">Winogradskyella luteola</name>
    <dbReference type="NCBI Taxonomy" id="2828330"/>
    <lineage>
        <taxon>Bacteria</taxon>
        <taxon>Pseudomonadati</taxon>
        <taxon>Bacteroidota</taxon>
        <taxon>Flavobacteriia</taxon>
        <taxon>Flavobacteriales</taxon>
        <taxon>Flavobacteriaceae</taxon>
        <taxon>Winogradskyella</taxon>
    </lineage>
</organism>
<reference evidence="1" key="1">
    <citation type="submission" date="2021-04" db="EMBL/GenBank/DDBJ databases">
        <authorList>
            <person name="Pira H."/>
            <person name="Risdian C."/>
            <person name="Wink J."/>
        </authorList>
    </citation>
    <scope>NUCLEOTIDE SEQUENCE</scope>
    <source>
        <strain evidence="1">WHY3</strain>
    </source>
</reference>
<proteinExistence type="predicted"/>
<protein>
    <recommendedName>
        <fullName evidence="3">STAS/SEC14 domain-containing protein</fullName>
    </recommendedName>
</protein>
<dbReference type="EMBL" id="JAGSPD010000002">
    <property type="protein sequence ID" value="MBV7268334.1"/>
    <property type="molecule type" value="Genomic_DNA"/>
</dbReference>
<evidence type="ECO:0000313" key="1">
    <source>
        <dbReference type="EMBL" id="MBV7268334.1"/>
    </source>
</evidence>
<comment type="caution">
    <text evidence="1">The sequence shown here is derived from an EMBL/GenBank/DDBJ whole genome shotgun (WGS) entry which is preliminary data.</text>
</comment>
<name>A0A9X1F6V9_9FLAO</name>